<dbReference type="AlphaFoldDB" id="A0A1R2BGX0"/>
<evidence type="ECO:0000313" key="3">
    <source>
        <dbReference type="Proteomes" id="UP000187209"/>
    </source>
</evidence>
<sequence length="101" mass="12149">MQFQKEHQVWIIIFSIQFKLGYYSIPFVYILHDILQKHATKELELATSTVSELFTNFREICSWDLEENPQRLGRIDEEYEPITIEIDTSYFLDIIQQRCLS</sequence>
<dbReference type="EMBL" id="MPUH01000656">
    <property type="protein sequence ID" value="OMJ76023.1"/>
    <property type="molecule type" value="Genomic_DNA"/>
</dbReference>
<comment type="caution">
    <text evidence="2">The sequence shown here is derived from an EMBL/GenBank/DDBJ whole genome shotgun (WGS) entry which is preliminary data.</text>
</comment>
<feature type="transmembrane region" description="Helical" evidence="1">
    <location>
        <begin position="9"/>
        <end position="31"/>
    </location>
</feature>
<reference evidence="2 3" key="1">
    <citation type="submission" date="2016-11" db="EMBL/GenBank/DDBJ databases">
        <title>The macronuclear genome of Stentor coeruleus: a giant cell with tiny introns.</title>
        <authorList>
            <person name="Slabodnick M."/>
            <person name="Ruby J.G."/>
            <person name="Reiff S.B."/>
            <person name="Swart E.C."/>
            <person name="Gosai S."/>
            <person name="Prabakaran S."/>
            <person name="Witkowska E."/>
            <person name="Larue G.E."/>
            <person name="Fisher S."/>
            <person name="Freeman R.M."/>
            <person name="Gunawardena J."/>
            <person name="Chu W."/>
            <person name="Stover N.A."/>
            <person name="Gregory B.D."/>
            <person name="Nowacki M."/>
            <person name="Derisi J."/>
            <person name="Roy S.W."/>
            <person name="Marshall W.F."/>
            <person name="Sood P."/>
        </authorList>
    </citation>
    <scope>NUCLEOTIDE SEQUENCE [LARGE SCALE GENOMIC DNA]</scope>
    <source>
        <strain evidence="2">WM001</strain>
    </source>
</reference>
<dbReference type="OrthoDB" id="424490at2759"/>
<protein>
    <submittedName>
        <fullName evidence="2">Uncharacterized protein</fullName>
    </submittedName>
</protein>
<proteinExistence type="predicted"/>
<name>A0A1R2BGX0_9CILI</name>
<evidence type="ECO:0000256" key="1">
    <source>
        <dbReference type="SAM" id="Phobius"/>
    </source>
</evidence>
<organism evidence="2 3">
    <name type="scientific">Stentor coeruleus</name>
    <dbReference type="NCBI Taxonomy" id="5963"/>
    <lineage>
        <taxon>Eukaryota</taxon>
        <taxon>Sar</taxon>
        <taxon>Alveolata</taxon>
        <taxon>Ciliophora</taxon>
        <taxon>Postciliodesmatophora</taxon>
        <taxon>Heterotrichea</taxon>
        <taxon>Heterotrichida</taxon>
        <taxon>Stentoridae</taxon>
        <taxon>Stentor</taxon>
    </lineage>
</organism>
<accession>A0A1R2BGX0</accession>
<dbReference type="Proteomes" id="UP000187209">
    <property type="component" value="Unassembled WGS sequence"/>
</dbReference>
<gene>
    <name evidence="2" type="ORF">SteCoe_24692</name>
</gene>
<keyword evidence="1" id="KW-1133">Transmembrane helix</keyword>
<keyword evidence="3" id="KW-1185">Reference proteome</keyword>
<evidence type="ECO:0000313" key="2">
    <source>
        <dbReference type="EMBL" id="OMJ76023.1"/>
    </source>
</evidence>
<keyword evidence="1" id="KW-0472">Membrane</keyword>
<keyword evidence="1" id="KW-0812">Transmembrane</keyword>